<dbReference type="STRING" id="6265.A0A0B2VEP9"/>
<organism evidence="5 6">
    <name type="scientific">Toxocara canis</name>
    <name type="common">Canine roundworm</name>
    <dbReference type="NCBI Taxonomy" id="6265"/>
    <lineage>
        <taxon>Eukaryota</taxon>
        <taxon>Metazoa</taxon>
        <taxon>Ecdysozoa</taxon>
        <taxon>Nematoda</taxon>
        <taxon>Chromadorea</taxon>
        <taxon>Rhabditida</taxon>
        <taxon>Spirurina</taxon>
        <taxon>Ascaridomorpha</taxon>
        <taxon>Ascaridoidea</taxon>
        <taxon>Toxocaridae</taxon>
        <taxon>Toxocara</taxon>
    </lineage>
</organism>
<dbReference type="InterPro" id="IPR052079">
    <property type="entry name" value="E3_ligase/Copine_domain"/>
</dbReference>
<gene>
    <name evidence="5" type="primary">cpna-2</name>
    <name evidence="5" type="ORF">Tcan_07998</name>
</gene>
<protein>
    <submittedName>
        <fullName evidence="5">Copine family protein 2</fullName>
    </submittedName>
</protein>
<dbReference type="EMBL" id="JPKZ01001901">
    <property type="protein sequence ID" value="KHN79490.1"/>
    <property type="molecule type" value="Genomic_DNA"/>
</dbReference>
<evidence type="ECO:0000313" key="5">
    <source>
        <dbReference type="EMBL" id="KHN79490.1"/>
    </source>
</evidence>
<dbReference type="PANTHER" id="PTHR45751">
    <property type="entry name" value="COPINE FAMILY PROTEIN 1"/>
    <property type="match status" value="1"/>
</dbReference>
<dbReference type="GO" id="GO:0005634">
    <property type="term" value="C:nucleus"/>
    <property type="evidence" value="ECO:0007669"/>
    <property type="project" value="TreeGrafter"/>
</dbReference>
<dbReference type="Proteomes" id="UP000031036">
    <property type="component" value="Unassembled WGS sequence"/>
</dbReference>
<feature type="domain" description="VWFA" evidence="4">
    <location>
        <begin position="815"/>
        <end position="1004"/>
    </location>
</feature>
<dbReference type="InterPro" id="IPR010734">
    <property type="entry name" value="Copine_C"/>
</dbReference>
<evidence type="ECO:0000259" key="4">
    <source>
        <dbReference type="SMART" id="SM00327"/>
    </source>
</evidence>
<dbReference type="GO" id="GO:0016567">
    <property type="term" value="P:protein ubiquitination"/>
    <property type="evidence" value="ECO:0007669"/>
    <property type="project" value="TreeGrafter"/>
</dbReference>
<keyword evidence="3" id="KW-0472">Membrane</keyword>
<evidence type="ECO:0000256" key="2">
    <source>
        <dbReference type="SAM" id="MobiDB-lite"/>
    </source>
</evidence>
<dbReference type="InterPro" id="IPR002035">
    <property type="entry name" value="VWF_A"/>
</dbReference>
<keyword evidence="1" id="KW-0175">Coiled coil</keyword>
<evidence type="ECO:0000256" key="3">
    <source>
        <dbReference type="SAM" id="Phobius"/>
    </source>
</evidence>
<dbReference type="GO" id="GO:0004842">
    <property type="term" value="F:ubiquitin-protein transferase activity"/>
    <property type="evidence" value="ECO:0007669"/>
    <property type="project" value="TreeGrafter"/>
</dbReference>
<proteinExistence type="predicted"/>
<comment type="caution">
    <text evidence="5">The sequence shown here is derived from an EMBL/GenBank/DDBJ whole genome shotgun (WGS) entry which is preliminary data.</text>
</comment>
<feature type="coiled-coil region" evidence="1">
    <location>
        <begin position="119"/>
        <end position="146"/>
    </location>
</feature>
<keyword evidence="3" id="KW-1133">Transmembrane helix</keyword>
<dbReference type="InterPro" id="IPR036465">
    <property type="entry name" value="vWFA_dom_sf"/>
</dbReference>
<feature type="transmembrane region" description="Helical" evidence="3">
    <location>
        <begin position="43"/>
        <end position="64"/>
    </location>
</feature>
<accession>A0A0B2VEP9</accession>
<dbReference type="OrthoDB" id="5855668at2759"/>
<dbReference type="SMART" id="SM00327">
    <property type="entry name" value="VWA"/>
    <property type="match status" value="1"/>
</dbReference>
<name>A0A0B2VEP9_TOXCA</name>
<sequence length="1050" mass="116670">MMSGCEKNKYSEAIVMVYSSELGYDPDEWEECPEDEHHMMFGFFTRMFLSLLAISSTAFLFWFIEARKQWAKAAKEAKESVFIETMVKKENEEVHVITEHEKTASQKGEKETLVEPFFTEEEKEALEEWRKEVARLEEARLRELDERMCGGSSEVSEIETESQLIDSLLPAAEISLDSDAIELEQFHILKNECSTPPSTPPDTGDIHGRTPPFEEVTRKLTVDSKNVRAETVEQAGQFESKVITDTGALNDNGLADWEAPPTAEFVEEYHETLYAPKFIDKTSAGRIEPGYVRTSSDSEEGFVKVYKEEETEKRLVSEDRPKTPEHVMKPEHIYDVPAVEIISQDIQATLHAPGKDEPLTGMVVHELERVPEMQQIGDYPRVSLEPKVVHEGPEGPRKFGYEFEDAIRQQQPHESAQIQAAPDASQSAAVIGQPQPDIIPAMSGLQFSNVPSGIEQQVNVPQVPLAEPVQAESQPIESLPRSMLPEGKIGYAGEVIEQKDTKQLGKKEAEELERLFQEYDIPGKPSVEHDIASDVQLPGARPLETVMQQTGYPSASVSHATEAAVSPSAHFHPPEQQVELAGYADSGSQQEIRRVEMLPSDYPAIETAPDEVKRLAEADIYVQDAMEYVSSQRPTDTISGFVIEEDMLESVERSGQAVHPSGAHAPASAEATSQLVKTNEAFEKIEQIAEIDDTMTYAPEIQSIEIPPDQASENSEILQEYFDQVAAECTNVLKRPSAQARMASGSASSQPLKRLEYSPSISSIRSGKSYTSSEGLKRQSSLLSALGVTSMQEMLLTLTSLEALSVAMAKAGLESTNLIFGIDYTASNKYQGEQCFGGRSLHSIDLRVPNPYQQVISIMGRTLAPFATSNFIPAYGFGDAKTGDWSVFKLKAEGECRDLEEVLRVYNEVTPTISLSGPTNFAPLIYQAIEICERVEDYHILVIVADGQVTNEKATRKAIVRACQYPLSIIVVGVGDGPWEMMKVFDESLPKRPWDNFHFVEFHEVMRKATGVDSGELAFAIQSLLEIPDQYNIVRQLGLIRGSRVHSKAK</sequence>
<keyword evidence="6" id="KW-1185">Reference proteome</keyword>
<dbReference type="AlphaFoldDB" id="A0A0B2VEP9"/>
<dbReference type="PANTHER" id="PTHR45751:SF48">
    <property type="entry name" value="COPINE FAMILY PROTEIN 1"/>
    <property type="match status" value="1"/>
</dbReference>
<feature type="region of interest" description="Disordered" evidence="2">
    <location>
        <begin position="192"/>
        <end position="211"/>
    </location>
</feature>
<evidence type="ECO:0000313" key="6">
    <source>
        <dbReference type="Proteomes" id="UP000031036"/>
    </source>
</evidence>
<reference evidence="5 6" key="1">
    <citation type="submission" date="2014-11" db="EMBL/GenBank/DDBJ databases">
        <title>Genetic blueprint of the zoonotic pathogen Toxocara canis.</title>
        <authorList>
            <person name="Zhu X.-Q."/>
            <person name="Korhonen P.K."/>
            <person name="Cai H."/>
            <person name="Young N.D."/>
            <person name="Nejsum P."/>
            <person name="von Samson-Himmelstjerna G."/>
            <person name="Boag P.R."/>
            <person name="Tan P."/>
            <person name="Li Q."/>
            <person name="Min J."/>
            <person name="Yang Y."/>
            <person name="Wang X."/>
            <person name="Fang X."/>
            <person name="Hall R.S."/>
            <person name="Hofmann A."/>
            <person name="Sternberg P.W."/>
            <person name="Jex A.R."/>
            <person name="Gasser R.B."/>
        </authorList>
    </citation>
    <scope>NUCLEOTIDE SEQUENCE [LARGE SCALE GENOMIC DNA]</scope>
    <source>
        <strain evidence="5">PN_DK_2014</strain>
    </source>
</reference>
<keyword evidence="3" id="KW-0812">Transmembrane</keyword>
<evidence type="ECO:0000256" key="1">
    <source>
        <dbReference type="SAM" id="Coils"/>
    </source>
</evidence>
<dbReference type="Pfam" id="PF07002">
    <property type="entry name" value="Copine"/>
    <property type="match status" value="1"/>
</dbReference>
<dbReference type="SUPFAM" id="SSF53300">
    <property type="entry name" value="vWA-like"/>
    <property type="match status" value="1"/>
</dbReference>